<dbReference type="GO" id="GO:0008270">
    <property type="term" value="F:zinc ion binding"/>
    <property type="evidence" value="ECO:0007669"/>
    <property type="project" value="UniProtKB-KW"/>
</dbReference>
<reference evidence="15" key="1">
    <citation type="submission" date="2024-07" db="EMBL/GenBank/DDBJ databases">
        <title>Two chromosome-level genome assemblies of Korean endemic species Abeliophyllum distichum and Forsythia ovata (Oleaceae).</title>
        <authorList>
            <person name="Jang H."/>
        </authorList>
    </citation>
    <scope>NUCLEOTIDE SEQUENCE [LARGE SCALE GENOMIC DNA]</scope>
</reference>
<keyword evidence="12" id="KW-0472">Membrane</keyword>
<keyword evidence="5" id="KW-0808">Transferase</keyword>
<evidence type="ECO:0000256" key="1">
    <source>
        <dbReference type="ARBA" id="ARBA00000900"/>
    </source>
</evidence>
<keyword evidence="10" id="KW-0862">Zinc</keyword>
<evidence type="ECO:0000256" key="9">
    <source>
        <dbReference type="ARBA" id="ARBA00022786"/>
    </source>
</evidence>
<dbReference type="InterPro" id="IPR046948">
    <property type="entry name" value="ATL20-22-like"/>
</dbReference>
<evidence type="ECO:0000256" key="13">
    <source>
        <dbReference type="ARBA" id="ARBA00024209"/>
    </source>
</evidence>
<dbReference type="GO" id="GO:0016020">
    <property type="term" value="C:membrane"/>
    <property type="evidence" value="ECO:0007669"/>
    <property type="project" value="UniProtKB-SubCell"/>
</dbReference>
<evidence type="ECO:0000256" key="11">
    <source>
        <dbReference type="ARBA" id="ARBA00022989"/>
    </source>
</evidence>
<dbReference type="PANTHER" id="PTHR46279">
    <property type="entry name" value="RING/U-BOX SUPERFAMILY PROTEIN"/>
    <property type="match status" value="1"/>
</dbReference>
<keyword evidence="15" id="KW-1185">Reference proteome</keyword>
<evidence type="ECO:0000256" key="10">
    <source>
        <dbReference type="ARBA" id="ARBA00022833"/>
    </source>
</evidence>
<evidence type="ECO:0000313" key="14">
    <source>
        <dbReference type="EMBL" id="KAL2468849.1"/>
    </source>
</evidence>
<keyword evidence="11" id="KW-1133">Transmembrane helix</keyword>
<keyword evidence="6" id="KW-0812">Transmembrane</keyword>
<comment type="catalytic activity">
    <reaction evidence="1">
        <text>S-ubiquitinyl-[E2 ubiquitin-conjugating enzyme]-L-cysteine + [acceptor protein]-L-lysine = [E2 ubiquitin-conjugating enzyme]-L-cysteine + N(6)-ubiquitinyl-[acceptor protein]-L-lysine.</text>
        <dbReference type="EC" id="2.3.2.27"/>
    </reaction>
</comment>
<comment type="similarity">
    <text evidence="13">Belongs to the RING-type zinc finger family. ATL subfamily.</text>
</comment>
<evidence type="ECO:0000256" key="6">
    <source>
        <dbReference type="ARBA" id="ARBA00022692"/>
    </source>
</evidence>
<organism evidence="14 15">
    <name type="scientific">Forsythia ovata</name>
    <dbReference type="NCBI Taxonomy" id="205694"/>
    <lineage>
        <taxon>Eukaryota</taxon>
        <taxon>Viridiplantae</taxon>
        <taxon>Streptophyta</taxon>
        <taxon>Embryophyta</taxon>
        <taxon>Tracheophyta</taxon>
        <taxon>Spermatophyta</taxon>
        <taxon>Magnoliopsida</taxon>
        <taxon>eudicotyledons</taxon>
        <taxon>Gunneridae</taxon>
        <taxon>Pentapetalae</taxon>
        <taxon>asterids</taxon>
        <taxon>lamiids</taxon>
        <taxon>Lamiales</taxon>
        <taxon>Oleaceae</taxon>
        <taxon>Forsythieae</taxon>
        <taxon>Forsythia</taxon>
    </lineage>
</organism>
<dbReference type="AlphaFoldDB" id="A0ABD1Q117"/>
<accession>A0ABD1Q117</accession>
<comment type="pathway">
    <text evidence="3">Protein modification; protein ubiquitination.</text>
</comment>
<dbReference type="EMBL" id="JBFOLJ010000016">
    <property type="protein sequence ID" value="KAL2468849.1"/>
    <property type="molecule type" value="Genomic_DNA"/>
</dbReference>
<dbReference type="PANTHER" id="PTHR46279:SF2">
    <property type="entry name" value="RING-H2 FINGER PROTEIN ATL21A-RELATED"/>
    <property type="match status" value="1"/>
</dbReference>
<dbReference type="GO" id="GO:0061630">
    <property type="term" value="F:ubiquitin protein ligase activity"/>
    <property type="evidence" value="ECO:0007669"/>
    <property type="project" value="UniProtKB-EC"/>
</dbReference>
<sequence length="107" mass="12090">MAKLYDNYTYYTCPEDSWPVRFNVFQIGCLSNSTNSTIATTEEAEEAQKRIESFGCKNIGSLLFPVTYRGQFQSYGIYTDLSLTWNASDCKDCDPQPAPQDTGRDLS</sequence>
<dbReference type="Proteomes" id="UP001604277">
    <property type="component" value="Unassembled WGS sequence"/>
</dbReference>
<evidence type="ECO:0000313" key="15">
    <source>
        <dbReference type="Proteomes" id="UP001604277"/>
    </source>
</evidence>
<comment type="caution">
    <text evidence="14">The sequence shown here is derived from an EMBL/GenBank/DDBJ whole genome shotgun (WGS) entry which is preliminary data.</text>
</comment>
<protein>
    <recommendedName>
        <fullName evidence="4">RING-type E3 ubiquitin transferase</fullName>
        <ecNumber evidence="4">2.3.2.27</ecNumber>
    </recommendedName>
</protein>
<proteinExistence type="inferred from homology"/>
<evidence type="ECO:0000256" key="4">
    <source>
        <dbReference type="ARBA" id="ARBA00012483"/>
    </source>
</evidence>
<evidence type="ECO:0000256" key="5">
    <source>
        <dbReference type="ARBA" id="ARBA00022679"/>
    </source>
</evidence>
<name>A0ABD1Q117_9LAMI</name>
<evidence type="ECO:0000256" key="3">
    <source>
        <dbReference type="ARBA" id="ARBA00004906"/>
    </source>
</evidence>
<evidence type="ECO:0000256" key="2">
    <source>
        <dbReference type="ARBA" id="ARBA00004167"/>
    </source>
</evidence>
<keyword evidence="9" id="KW-0833">Ubl conjugation pathway</keyword>
<keyword evidence="8" id="KW-0863">Zinc-finger</keyword>
<dbReference type="EC" id="2.3.2.27" evidence="4"/>
<gene>
    <name evidence="14" type="ORF">Fot_50425</name>
</gene>
<keyword evidence="7" id="KW-0479">Metal-binding</keyword>
<evidence type="ECO:0000256" key="12">
    <source>
        <dbReference type="ARBA" id="ARBA00023136"/>
    </source>
</evidence>
<evidence type="ECO:0000256" key="8">
    <source>
        <dbReference type="ARBA" id="ARBA00022771"/>
    </source>
</evidence>
<evidence type="ECO:0000256" key="7">
    <source>
        <dbReference type="ARBA" id="ARBA00022723"/>
    </source>
</evidence>
<comment type="subcellular location">
    <subcellularLocation>
        <location evidence="2">Membrane</location>
        <topology evidence="2">Single-pass membrane protein</topology>
    </subcellularLocation>
</comment>